<dbReference type="GeneID" id="87957392"/>
<evidence type="ECO:0000313" key="2">
    <source>
        <dbReference type="Proteomes" id="UP001329825"/>
    </source>
</evidence>
<dbReference type="RefSeq" id="XP_062793025.1">
    <property type="nucleotide sequence ID" value="XM_062936974.1"/>
</dbReference>
<reference evidence="1 2" key="1">
    <citation type="submission" date="2024-01" db="EMBL/GenBank/DDBJ databases">
        <title>Comparative genomics of Cryptococcus and Kwoniella reveals pathogenesis evolution and contrasting modes of karyotype evolution via chromosome fusion or intercentromeric recombination.</title>
        <authorList>
            <person name="Coelho M.A."/>
            <person name="David-Palma M."/>
            <person name="Shea T."/>
            <person name="Bowers K."/>
            <person name="McGinley-Smith S."/>
            <person name="Mohammad A.W."/>
            <person name="Gnirke A."/>
            <person name="Yurkov A.M."/>
            <person name="Nowrousian M."/>
            <person name="Sun S."/>
            <person name="Cuomo C.A."/>
            <person name="Heitman J."/>
        </authorList>
    </citation>
    <scope>NUCLEOTIDE SEQUENCE [LARGE SCALE GENOMIC DNA]</scope>
    <source>
        <strain evidence="1">CBS 11374</strain>
    </source>
</reference>
<evidence type="ECO:0000313" key="1">
    <source>
        <dbReference type="EMBL" id="WRT68285.1"/>
    </source>
</evidence>
<dbReference type="EMBL" id="CP141887">
    <property type="protein sequence ID" value="WRT68285.1"/>
    <property type="molecule type" value="Genomic_DNA"/>
</dbReference>
<organism evidence="1 2">
    <name type="scientific">Kwoniella shivajii</name>
    <dbReference type="NCBI Taxonomy" id="564305"/>
    <lineage>
        <taxon>Eukaryota</taxon>
        <taxon>Fungi</taxon>
        <taxon>Dikarya</taxon>
        <taxon>Basidiomycota</taxon>
        <taxon>Agaricomycotina</taxon>
        <taxon>Tremellomycetes</taxon>
        <taxon>Tremellales</taxon>
        <taxon>Cryptococcaceae</taxon>
        <taxon>Kwoniella</taxon>
    </lineage>
</organism>
<keyword evidence="2" id="KW-1185">Reference proteome</keyword>
<protein>
    <submittedName>
        <fullName evidence="1">Uncharacterized protein</fullName>
    </submittedName>
</protein>
<name>A0ABZ1D4F7_9TREE</name>
<dbReference type="Proteomes" id="UP001329825">
    <property type="component" value="Chromosome 7"/>
</dbReference>
<proteinExistence type="predicted"/>
<gene>
    <name evidence="1" type="ORF">IL334_005261</name>
</gene>
<accession>A0ABZ1D4F7</accession>
<sequence>MQNQPPRTYATGLPDTPDFSGVNFVIRTSSPPLLLDYIYSNGIISHQEQDSSSTFFLKRYLFRAPYYFSSFRSESGLKMSISRQELSRAWVIGLNAMRFHARSIRYLDKWGGCGIDDSILVDLKDQLMTTGKEWQGCWKELDWAMGILEQFETARYVPEEWVSCKSYDIRNLLETTKSNHNDRTLQYISDTFIYAAVHLLNLDKEGYKKEYLTLAEKTGLDLESIRYCYVPNLDLLPPKPRFNDEHGKITNIG</sequence>